<sequence length="295" mass="33096">MLQVDGVFAGGGIKAFSFVGAMKALEEEGIYFERLAGTSAGAIVATLIKAGFTSNEIEKILDEVDLISLLDRKHRSIPFYRWIRLYLKMGIYKGDAFEDWLNSILKEKGIRTFGDIPPGTLKMIVSDVTNGRLVVLPDDLAQYGIIPESFSVARAIRMSCCIPFFFEPVKITSSKGIQSVMVDGGVLSNFPIWLFSKQGQTQLQRPVIGFRLSPSEDTLPPREVKNAFSMLHSMVETMWKAHDQRYISKSHAKNIVFIPANKVPATKFDISEEEKDALIQLGKETTEKFLKKWAY</sequence>
<dbReference type="PANTHER" id="PTHR46394:SF1">
    <property type="entry name" value="PNPLA DOMAIN-CONTAINING PROTEIN"/>
    <property type="match status" value="1"/>
</dbReference>
<dbReference type="Proteomes" id="UP001230005">
    <property type="component" value="Unassembled WGS sequence"/>
</dbReference>
<dbReference type="Gene3D" id="3.40.1090.10">
    <property type="entry name" value="Cytosolic phospholipase A2 catalytic domain"/>
    <property type="match status" value="2"/>
</dbReference>
<feature type="active site" description="Proton acceptor" evidence="2">
    <location>
        <position position="183"/>
    </location>
</feature>
<keyword evidence="5" id="KW-1185">Reference proteome</keyword>
<feature type="short sequence motif" description="DGA/G" evidence="2">
    <location>
        <begin position="183"/>
        <end position="185"/>
    </location>
</feature>
<dbReference type="Pfam" id="PF01734">
    <property type="entry name" value="Patatin"/>
    <property type="match status" value="1"/>
</dbReference>
<name>A0ABU0A1P4_9BACI</name>
<dbReference type="PANTHER" id="PTHR46394">
    <property type="entry name" value="ANNEXIN"/>
    <property type="match status" value="1"/>
</dbReference>
<proteinExistence type="predicted"/>
<dbReference type="CDD" id="cd07207">
    <property type="entry name" value="Pat_ExoU_VipD_like"/>
    <property type="match status" value="1"/>
</dbReference>
<keyword evidence="2" id="KW-0378">Hydrolase</keyword>
<accession>A0ABU0A1P4</accession>
<comment type="caution">
    <text evidence="4">The sequence shown here is derived from an EMBL/GenBank/DDBJ whole genome shotgun (WGS) entry which is preliminary data.</text>
</comment>
<evidence type="ECO:0000256" key="1">
    <source>
        <dbReference type="ARBA" id="ARBA00023098"/>
    </source>
</evidence>
<protein>
    <submittedName>
        <fullName evidence="4">NTE family protein</fullName>
    </submittedName>
</protein>
<dbReference type="SUPFAM" id="SSF52151">
    <property type="entry name" value="FabD/lysophospholipase-like"/>
    <property type="match status" value="1"/>
</dbReference>
<evidence type="ECO:0000313" key="5">
    <source>
        <dbReference type="Proteomes" id="UP001230005"/>
    </source>
</evidence>
<dbReference type="RefSeq" id="WP_307328130.1">
    <property type="nucleotide sequence ID" value="NZ_JAUSUG010000015.1"/>
</dbReference>
<dbReference type="InterPro" id="IPR002641">
    <property type="entry name" value="PNPLA_dom"/>
</dbReference>
<evidence type="ECO:0000313" key="4">
    <source>
        <dbReference type="EMBL" id="MDQ0256270.1"/>
    </source>
</evidence>
<feature type="short sequence motif" description="GXSXG" evidence="2">
    <location>
        <begin position="37"/>
        <end position="41"/>
    </location>
</feature>
<organism evidence="4 5">
    <name type="scientific">Evansella vedderi</name>
    <dbReference type="NCBI Taxonomy" id="38282"/>
    <lineage>
        <taxon>Bacteria</taxon>
        <taxon>Bacillati</taxon>
        <taxon>Bacillota</taxon>
        <taxon>Bacilli</taxon>
        <taxon>Bacillales</taxon>
        <taxon>Bacillaceae</taxon>
        <taxon>Evansella</taxon>
    </lineage>
</organism>
<keyword evidence="2" id="KW-0442">Lipid degradation</keyword>
<dbReference type="InterPro" id="IPR052580">
    <property type="entry name" value="Lipid_Hydrolase"/>
</dbReference>
<gene>
    <name evidence="4" type="ORF">J2S74_003688</name>
</gene>
<reference evidence="4 5" key="1">
    <citation type="submission" date="2023-07" db="EMBL/GenBank/DDBJ databases">
        <title>Genomic Encyclopedia of Type Strains, Phase IV (KMG-IV): sequencing the most valuable type-strain genomes for metagenomic binning, comparative biology and taxonomic classification.</title>
        <authorList>
            <person name="Goeker M."/>
        </authorList>
    </citation>
    <scope>NUCLEOTIDE SEQUENCE [LARGE SCALE GENOMIC DNA]</scope>
    <source>
        <strain evidence="4 5">DSM 9768</strain>
    </source>
</reference>
<evidence type="ECO:0000256" key="2">
    <source>
        <dbReference type="PROSITE-ProRule" id="PRU01161"/>
    </source>
</evidence>
<dbReference type="EMBL" id="JAUSUG010000015">
    <property type="protein sequence ID" value="MDQ0256270.1"/>
    <property type="molecule type" value="Genomic_DNA"/>
</dbReference>
<comment type="caution">
    <text evidence="2">Lacks conserved residue(s) required for the propagation of feature annotation.</text>
</comment>
<dbReference type="PROSITE" id="PS51635">
    <property type="entry name" value="PNPLA"/>
    <property type="match status" value="1"/>
</dbReference>
<feature type="domain" description="PNPLA" evidence="3">
    <location>
        <begin position="6"/>
        <end position="196"/>
    </location>
</feature>
<feature type="active site" description="Nucleophile" evidence="2">
    <location>
        <position position="39"/>
    </location>
</feature>
<evidence type="ECO:0000259" key="3">
    <source>
        <dbReference type="PROSITE" id="PS51635"/>
    </source>
</evidence>
<keyword evidence="1 2" id="KW-0443">Lipid metabolism</keyword>
<dbReference type="InterPro" id="IPR016035">
    <property type="entry name" value="Acyl_Trfase/lysoPLipase"/>
</dbReference>